<feature type="compositionally biased region" description="Basic and acidic residues" evidence="2">
    <location>
        <begin position="256"/>
        <end position="265"/>
    </location>
</feature>
<dbReference type="RefSeq" id="WP_154754945.1">
    <property type="nucleotide sequence ID" value="NZ_WMBA01000002.1"/>
</dbReference>
<evidence type="ECO:0000256" key="1">
    <source>
        <dbReference type="SAM" id="Coils"/>
    </source>
</evidence>
<gene>
    <name evidence="3" type="ORF">GKO32_01650</name>
</gene>
<evidence type="ECO:0000313" key="3">
    <source>
        <dbReference type="EMBL" id="MTD52689.1"/>
    </source>
</evidence>
<evidence type="ECO:0000256" key="2">
    <source>
        <dbReference type="SAM" id="MobiDB-lite"/>
    </source>
</evidence>
<dbReference type="Proteomes" id="UP000440096">
    <property type="component" value="Unassembled WGS sequence"/>
</dbReference>
<feature type="region of interest" description="Disordered" evidence="2">
    <location>
        <begin position="243"/>
        <end position="265"/>
    </location>
</feature>
<organism evidence="3 4">
    <name type="scientific">Amycolatopsis pithecellobii</name>
    <dbReference type="NCBI Taxonomy" id="664692"/>
    <lineage>
        <taxon>Bacteria</taxon>
        <taxon>Bacillati</taxon>
        <taxon>Actinomycetota</taxon>
        <taxon>Actinomycetes</taxon>
        <taxon>Pseudonocardiales</taxon>
        <taxon>Pseudonocardiaceae</taxon>
        <taxon>Amycolatopsis</taxon>
    </lineage>
</organism>
<dbReference type="EMBL" id="WMBA01000002">
    <property type="protein sequence ID" value="MTD52689.1"/>
    <property type="molecule type" value="Genomic_DNA"/>
</dbReference>
<reference evidence="3 4" key="1">
    <citation type="submission" date="2019-11" db="EMBL/GenBank/DDBJ databases">
        <title>Draft genome of Amycolatopsis RM579.</title>
        <authorList>
            <person name="Duangmal K."/>
            <person name="Mingma R."/>
        </authorList>
    </citation>
    <scope>NUCLEOTIDE SEQUENCE [LARGE SCALE GENOMIC DNA]</scope>
    <source>
        <strain evidence="3 4">RM579</strain>
    </source>
</reference>
<sequence>MYSARQVREYVRRIEAELEMVIADRDAAVASAENLARRLEELRSENDRLHAKIDRISRSPIEADGLSDRLFRMIELAQEESTEITERARAAAERSWAATERAAQRLRERHLAVVAEADAQRRAVAEDHQRQLERTRTEIAALSEQAAKERQKLDEEAAQRRQEVEKDFDEAMRARRAAAVAEIEAQVQEAAQERARLLAETQERARKLLDHAQGQAGTVEAQRNRTIAELHAIQKLLAEATPMLQVEPPDGAVPAPRKEPANAQS</sequence>
<accession>A0A6N7YWH9</accession>
<evidence type="ECO:0000313" key="4">
    <source>
        <dbReference type="Proteomes" id="UP000440096"/>
    </source>
</evidence>
<dbReference type="AlphaFoldDB" id="A0A6N7YWH9"/>
<protein>
    <submittedName>
        <fullName evidence="3">Cellulose-binding protein</fullName>
    </submittedName>
</protein>
<comment type="caution">
    <text evidence="3">The sequence shown here is derived from an EMBL/GenBank/DDBJ whole genome shotgun (WGS) entry which is preliminary data.</text>
</comment>
<keyword evidence="1" id="KW-0175">Coiled coil</keyword>
<feature type="coiled-coil region" evidence="1">
    <location>
        <begin position="125"/>
        <end position="200"/>
    </location>
</feature>
<feature type="coiled-coil region" evidence="1">
    <location>
        <begin position="25"/>
        <end position="94"/>
    </location>
</feature>
<keyword evidence="4" id="KW-1185">Reference proteome</keyword>
<dbReference type="OrthoDB" id="5178145at2"/>
<proteinExistence type="predicted"/>
<name>A0A6N7YWH9_9PSEU</name>